<dbReference type="InterPro" id="IPR043502">
    <property type="entry name" value="DNA/RNA_pol_sf"/>
</dbReference>
<dbReference type="SUPFAM" id="SSF53098">
    <property type="entry name" value="Ribonuclease H-like"/>
    <property type="match status" value="1"/>
</dbReference>
<protein>
    <recommendedName>
        <fullName evidence="1">Integrase catalytic domain-containing protein</fullName>
    </recommendedName>
</protein>
<dbReference type="InterPro" id="IPR005312">
    <property type="entry name" value="DUF1759"/>
</dbReference>
<dbReference type="Pfam" id="PF03564">
    <property type="entry name" value="DUF1759"/>
    <property type="match status" value="1"/>
</dbReference>
<dbReference type="PROSITE" id="PS50994">
    <property type="entry name" value="INTEGRASE"/>
    <property type="match status" value="1"/>
</dbReference>
<dbReference type="InterPro" id="IPR036397">
    <property type="entry name" value="RNaseH_sf"/>
</dbReference>
<dbReference type="Pfam" id="PF18701">
    <property type="entry name" value="DUF5641"/>
    <property type="match status" value="2"/>
</dbReference>
<sequence>MSWASKYGASGTNISEGDLVLVAEDNLPPQQWLLGRIVARHAGEDGMVRVVDVRTSVGYDVEDTDWSCDLCLAGGSSENPPGRMMRSPPQNHFDISNSLSVNQNKPQLDALIEMDKPSGGQIIPDDNSNVNKSKLMLDMLEEKKASEQRFIEEKYKILLQMNMQDGSTDGLFQAIPASPSSSQIAARQAIPKELPSFSGDPEEWPMFISTFEHSTSAAGFSNVENMLRLQKCLKGRAREMVKDKLLLPSLVPEVMSTLKMFFGRPEHILERMIDKVRKLPPPKEKLESIIEYALAVRNICATIEACSLQAHLNNPMLVKELVDKLPSNHKLNWAMHPRDESVPPIKAFSDWLYKLAQAASTVVTPFSHRTSSVNTHNSCAASSSQGSTVQQQPNRKCIACESTNHWVTQCEQFKTSAVDQRWQVAKAGKACFRCLKVHRNNCRPKECGVNGCTRKHHPLLHSESVPNTVNEAGNQRHVSTHHGDVEGNQFFRIVPVTLHYADKKIEIFAFLDEGSSVTLIDSSIFDKLDIKGTPSPICLQWTGETTRFENTSVQASIQISGVSSETRYWLNNVHTVKNIALPKQTVDMDELRSKYSYLKDLPLETYSAQPMLLIGTNNWKIAVPRRIREGKWNDPIASKCMLGWTIQGSANSNRHVSMHHCDCNWQKLHDEVKEHFNLESISPKKLFSSEDKRAVEILDQTCQNKCGKYEVGLLWRNDIQRLPESRITALKRLQCMRTRILREPDLFTKIDDQIKNLLTKGYAKQLSDEEAEKEETRTWYLPIFIALNPNKPGKIRLVWDAAAKTNGICLNDLLLSGPDCLNPLIDVLLAFRVGKVAVSGDIAEMFHRINIRQEDMHSQRFLWYDANQSKINTYVMRAMTFGISCAPFIAHYVRDKNALVHQQRFPLALDAIQRAHYVDDFIDSMSDEQKAIEISSQVREVHSRGGFEIRNWASNSSTVLSYLKNDGDAKKQEPVQFGATEKVLGMYWDPHKDVFKFICRFSRLKRDVLTDPAVPTKREVLQVLMSIFDPLGLLSCHTIGLKILLQKIWRANISWDQELPESLSEDWNQWKLLLPQVATINIPRCYSPRISAETRIDLHTFVDASEHAYSAACYLRVSQKDEVDVLLVAAKSKVAPLKPLSIPRMELQAAVMGSRLANKIVNVRNLPVDDLTFWSDSRTVLQWLVMDPRNFQQFVMHRIGEVLETTRVDQWRWIPSKLNVADGATKVIKNPCVDTWLYGPEFLKTEPSNWPTVPSRATEIDTTELRRHVFITRANKVLLDVEYLSDWRRLYRAVANMSLYIRRLQAKCQRTDMPTAVTEFDVKEAQTLLYKEAQRLEFADEIHSLSCKKTISAKSRLTGLNAYLDDNGILRTKGRVNAIGYTMDAIILPPESRVTFLLVRFHHEKYHHLAHETVINDIKSQFYILRLRVLYKSVRKACQLCKNRSATPQPPQMAAVPKARLASFEKPFTCTGVDYFGPILVNVGRRKEKRWVALFTCLTLRAVHFEIAHSLDTSSCVMCFTNFMALRGTPREIYSDNGTNFKATEKTLREELIKIDFDKIAIKFDGIKWLFNPPGAPHMGGAWERLVRTTKTVLKNICPNYSFNDESLRCALMEAQFIINSRPLTFVSLDSEDDSALTPNHLLMGSSNSYKPIKEEKINLRRHWNEVKLFGDRFWQRWVKEFTPVLTRRTKWFEKCPPISVGSVVIIVDENLPRNLWLKGRVINTFPAKDGQVRRATIKTKHGVLDRPATKIAVLDVGLEDGN</sequence>
<dbReference type="Pfam" id="PF05380">
    <property type="entry name" value="Peptidase_A17"/>
    <property type="match status" value="1"/>
</dbReference>
<reference evidence="3" key="1">
    <citation type="journal article" date="2021" name="Elife">
        <title>Highly contiguous assemblies of 101 drosophilid genomes.</title>
        <authorList>
            <person name="Kim B.Y."/>
            <person name="Wang J.R."/>
            <person name="Miller D.E."/>
            <person name="Barmina O."/>
            <person name="Delaney E."/>
            <person name="Thompson A."/>
            <person name="Comeault A.A."/>
            <person name="Peede D."/>
            <person name="D'Agostino E.R."/>
            <person name="Pelaez J."/>
            <person name="Aguilar J.M."/>
            <person name="Haji D."/>
            <person name="Matsunaga T."/>
            <person name="Armstrong E.E."/>
            <person name="Zych M."/>
            <person name="Ogawa Y."/>
            <person name="Stamenkovic-Radak M."/>
            <person name="Jelic M."/>
            <person name="Veselinovic M.S."/>
            <person name="Tanaskovic M."/>
            <person name="Eric P."/>
            <person name="Gao J.J."/>
            <person name="Katoh T.K."/>
            <person name="Toda M.J."/>
            <person name="Watabe H."/>
            <person name="Watada M."/>
            <person name="Davis J.S."/>
            <person name="Moyle L.C."/>
            <person name="Manoli G."/>
            <person name="Bertolini E."/>
            <person name="Kostal V."/>
            <person name="Hawley R.S."/>
            <person name="Takahashi A."/>
            <person name="Jones C.D."/>
            <person name="Price D.K."/>
            <person name="Whiteman N."/>
            <person name="Kopp A."/>
            <person name="Matute D.R."/>
            <person name="Petrov D.A."/>
        </authorList>
    </citation>
    <scope>NUCLEOTIDE SEQUENCE [LARGE SCALE GENOMIC DNA]</scope>
</reference>
<dbReference type="SUPFAM" id="SSF56672">
    <property type="entry name" value="DNA/RNA polymerases"/>
    <property type="match status" value="1"/>
</dbReference>
<evidence type="ECO:0000313" key="3">
    <source>
        <dbReference type="Proteomes" id="UP001652680"/>
    </source>
</evidence>
<dbReference type="Gene3D" id="3.30.420.10">
    <property type="entry name" value="Ribonuclease H-like superfamily/Ribonuclease H"/>
    <property type="match status" value="1"/>
</dbReference>
<evidence type="ECO:0000313" key="2">
    <source>
        <dbReference type="EnsemblMetazoa" id="XP_044317433.1"/>
    </source>
</evidence>
<organism evidence="2 3">
    <name type="scientific">Drosophila rhopaloa</name>
    <name type="common">Fruit fly</name>
    <dbReference type="NCBI Taxonomy" id="1041015"/>
    <lineage>
        <taxon>Eukaryota</taxon>
        <taxon>Metazoa</taxon>
        <taxon>Ecdysozoa</taxon>
        <taxon>Arthropoda</taxon>
        <taxon>Hexapoda</taxon>
        <taxon>Insecta</taxon>
        <taxon>Pterygota</taxon>
        <taxon>Neoptera</taxon>
        <taxon>Endopterygota</taxon>
        <taxon>Diptera</taxon>
        <taxon>Brachycera</taxon>
        <taxon>Muscomorpha</taxon>
        <taxon>Ephydroidea</taxon>
        <taxon>Drosophilidae</taxon>
        <taxon>Drosophila</taxon>
        <taxon>Sophophora</taxon>
    </lineage>
</organism>
<dbReference type="PANTHER" id="PTHR47331:SF1">
    <property type="entry name" value="GAG-LIKE PROTEIN"/>
    <property type="match status" value="1"/>
</dbReference>
<proteinExistence type="predicted"/>
<dbReference type="InterPro" id="IPR008042">
    <property type="entry name" value="Retrotrans_Pao"/>
</dbReference>
<dbReference type="RefSeq" id="XP_044317433.1">
    <property type="nucleotide sequence ID" value="XM_044461498.1"/>
</dbReference>
<dbReference type="Proteomes" id="UP001652680">
    <property type="component" value="Unassembled WGS sequence"/>
</dbReference>
<evidence type="ECO:0000259" key="1">
    <source>
        <dbReference type="PROSITE" id="PS50994"/>
    </source>
</evidence>
<keyword evidence="3" id="KW-1185">Reference proteome</keyword>
<dbReference type="GeneID" id="123038046"/>
<reference evidence="2" key="2">
    <citation type="submission" date="2025-05" db="UniProtKB">
        <authorList>
            <consortium name="EnsemblMetazoa"/>
        </authorList>
    </citation>
    <scope>IDENTIFICATION</scope>
</reference>
<dbReference type="InterPro" id="IPR040676">
    <property type="entry name" value="DUF5641"/>
</dbReference>
<accession>A0ABM5JF30</accession>
<name>A0ABM5JF30_DRORH</name>
<feature type="domain" description="Integrase catalytic" evidence="1">
    <location>
        <begin position="1463"/>
        <end position="1647"/>
    </location>
</feature>
<dbReference type="PANTHER" id="PTHR47331">
    <property type="entry name" value="PHD-TYPE DOMAIN-CONTAINING PROTEIN"/>
    <property type="match status" value="1"/>
</dbReference>
<dbReference type="InterPro" id="IPR012337">
    <property type="entry name" value="RNaseH-like_sf"/>
</dbReference>
<dbReference type="EnsemblMetazoa" id="XM_044461498.1">
    <property type="protein sequence ID" value="XP_044317433.1"/>
    <property type="gene ID" value="LOC123038046"/>
</dbReference>
<dbReference type="InterPro" id="IPR001584">
    <property type="entry name" value="Integrase_cat-core"/>
</dbReference>